<comment type="caution">
    <text evidence="1">The sequence shown here is derived from an EMBL/GenBank/DDBJ whole genome shotgun (WGS) entry which is preliminary data.</text>
</comment>
<sequence>MRGVFLARVVAEFYDERLNQKILAAAVLVEESIIFIFCELAITKIGVPILSRKKAACAAWKFRPTMLSCEHNSRGPRPIKA</sequence>
<protein>
    <submittedName>
        <fullName evidence="1">Uncharacterized protein</fullName>
    </submittedName>
</protein>
<reference evidence="1" key="1">
    <citation type="submission" date="2019-07" db="EMBL/GenBank/DDBJ databases">
        <title>FDA dAtabase for Regulatory Grade micrObial Sequences (FDA-ARGOS): Supporting development and validation of Infectious Disease Dx tests.</title>
        <authorList>
            <person name="Bachman M."/>
            <person name="Young C."/>
            <person name="Tallon L."/>
            <person name="Sadzewicz L."/>
            <person name="Vavikolanu K."/>
            <person name="Mehta A."/>
            <person name="Aluvathingal J."/>
            <person name="Nadendla S."/>
            <person name="Nandy P."/>
            <person name="Geyer C."/>
            <person name="Yan Y."/>
            <person name="Sichtig H."/>
        </authorList>
    </citation>
    <scope>NUCLEOTIDE SEQUENCE</scope>
    <source>
        <strain evidence="1">FDAARGOS_618</strain>
        <plasmid evidence="1">unnamed3</plasmid>
    </source>
</reference>
<dbReference type="AlphaFoldDB" id="A0AA44IY29"/>
<keyword evidence="1" id="KW-0614">Plasmid</keyword>
<dbReference type="RefSeq" id="WP_172873375.1">
    <property type="nucleotide sequence ID" value="NZ_JABRWL010000004.1"/>
</dbReference>
<evidence type="ECO:0000313" key="2">
    <source>
        <dbReference type="Proteomes" id="UP001155820"/>
    </source>
</evidence>
<organism evidence="1 2">
    <name type="scientific">Agrobacterium pusense</name>
    <dbReference type="NCBI Taxonomy" id="648995"/>
    <lineage>
        <taxon>Bacteria</taxon>
        <taxon>Pseudomonadati</taxon>
        <taxon>Pseudomonadota</taxon>
        <taxon>Alphaproteobacteria</taxon>
        <taxon>Hyphomicrobiales</taxon>
        <taxon>Rhizobiaceae</taxon>
        <taxon>Rhizobium/Agrobacterium group</taxon>
        <taxon>Agrobacterium</taxon>
    </lineage>
</organism>
<proteinExistence type="predicted"/>
<gene>
    <name evidence="1" type="ORF">FOB26_02590</name>
</gene>
<dbReference type="EMBL" id="JABRWM010000003">
    <property type="protein sequence ID" value="NRF18040.1"/>
    <property type="molecule type" value="Genomic_DNA"/>
</dbReference>
<keyword evidence="2" id="KW-1185">Reference proteome</keyword>
<name>A0AA44IY29_9HYPH</name>
<evidence type="ECO:0000313" key="1">
    <source>
        <dbReference type="EMBL" id="NRF18040.1"/>
    </source>
</evidence>
<dbReference type="Proteomes" id="UP001155820">
    <property type="component" value="Unassembled WGS sequence"/>
</dbReference>
<geneLocation type="plasmid" evidence="1">
    <name>unnamed3</name>
</geneLocation>
<accession>A0AA44IY29</accession>